<dbReference type="EMBL" id="WDIP01000015">
    <property type="protein sequence ID" value="KAB5882737.1"/>
    <property type="molecule type" value="Genomic_DNA"/>
</dbReference>
<evidence type="ECO:0000313" key="3">
    <source>
        <dbReference type="EMBL" id="KAB5882737.1"/>
    </source>
</evidence>
<gene>
    <name evidence="5" type="ORF">B0487_1356</name>
    <name evidence="3" type="ORF">GA629_10145</name>
    <name evidence="4" type="ORF">NE692_04370</name>
</gene>
<organism evidence="5 6">
    <name type="scientific">Bifidobacterium adolescentis</name>
    <dbReference type="NCBI Taxonomy" id="1680"/>
    <lineage>
        <taxon>Bacteria</taxon>
        <taxon>Bacillati</taxon>
        <taxon>Actinomycetota</taxon>
        <taxon>Actinomycetes</taxon>
        <taxon>Bifidobacteriales</taxon>
        <taxon>Bifidobacteriaceae</taxon>
        <taxon>Bifidobacterium</taxon>
    </lineage>
</organism>
<name>A0A0C2Z1R0_BIFAD</name>
<keyword evidence="2" id="KW-1133">Transmembrane helix</keyword>
<dbReference type="Proteomes" id="UP001206013">
    <property type="component" value="Unassembled WGS sequence"/>
</dbReference>
<reference evidence="4" key="3">
    <citation type="submission" date="2022-06" db="EMBL/GenBank/DDBJ databases">
        <title>Isolation of gut microbiota from human fecal samples.</title>
        <authorList>
            <person name="Pamer E.G."/>
            <person name="Barat B."/>
            <person name="Waligurski E."/>
            <person name="Medina S."/>
            <person name="Paddock L."/>
            <person name="Mostad J."/>
        </authorList>
    </citation>
    <scope>NUCLEOTIDE SEQUENCE</scope>
    <source>
        <strain evidence="4">SL.1.01</strain>
    </source>
</reference>
<accession>A0A0C2Z1R0</accession>
<feature type="region of interest" description="Disordered" evidence="1">
    <location>
        <begin position="166"/>
        <end position="185"/>
    </location>
</feature>
<dbReference type="RefSeq" id="WP_042991427.1">
    <property type="nucleotide sequence ID" value="NZ_CP123050.1"/>
</dbReference>
<evidence type="ECO:0000313" key="7">
    <source>
        <dbReference type="Proteomes" id="UP000470200"/>
    </source>
</evidence>
<dbReference type="EMBL" id="LNKD01000001">
    <property type="protein sequence ID" value="OSG88435.1"/>
    <property type="molecule type" value="Genomic_DNA"/>
</dbReference>
<feature type="transmembrane region" description="Helical" evidence="2">
    <location>
        <begin position="7"/>
        <end position="31"/>
    </location>
</feature>
<keyword evidence="2" id="KW-0472">Membrane</keyword>
<reference evidence="5 6" key="1">
    <citation type="journal article" date="2016" name="Sci. Rep.">
        <title>Evaluation of genetic diversity among strains of the human gut commensal Bifidobacterium adolescentis.</title>
        <authorList>
            <person name="Duranti S."/>
            <person name="Milani C."/>
            <person name="Lugli G.A."/>
            <person name="Mancabelli L."/>
            <person name="Turroni F."/>
            <person name="Ferrario C."/>
            <person name="Mangifesta M."/>
            <person name="Viappiani A."/>
            <person name="Sanchez B."/>
            <person name="Margolles A."/>
            <person name="van Sinderen D."/>
            <person name="Ventura M."/>
        </authorList>
    </citation>
    <scope>NUCLEOTIDE SEQUENCE [LARGE SCALE GENOMIC DNA]</scope>
    <source>
        <strain evidence="5 6">487B</strain>
    </source>
</reference>
<dbReference type="Proteomes" id="UP000193377">
    <property type="component" value="Unassembled WGS sequence"/>
</dbReference>
<evidence type="ECO:0000313" key="5">
    <source>
        <dbReference type="EMBL" id="OSG88435.1"/>
    </source>
</evidence>
<dbReference type="EMBL" id="JANFYM010000003">
    <property type="protein sequence ID" value="MCQ4792698.1"/>
    <property type="molecule type" value="Genomic_DNA"/>
</dbReference>
<feature type="region of interest" description="Disordered" evidence="1">
    <location>
        <begin position="34"/>
        <end position="65"/>
    </location>
</feature>
<comment type="caution">
    <text evidence="5">The sequence shown here is derived from an EMBL/GenBank/DDBJ whole genome shotgun (WGS) entry which is preliminary data.</text>
</comment>
<evidence type="ECO:0008006" key="8">
    <source>
        <dbReference type="Google" id="ProtNLM"/>
    </source>
</evidence>
<evidence type="ECO:0000313" key="6">
    <source>
        <dbReference type="Proteomes" id="UP000193377"/>
    </source>
</evidence>
<evidence type="ECO:0000256" key="1">
    <source>
        <dbReference type="SAM" id="MobiDB-lite"/>
    </source>
</evidence>
<dbReference type="Proteomes" id="UP000470200">
    <property type="component" value="Unassembled WGS sequence"/>
</dbReference>
<reference evidence="3 7" key="2">
    <citation type="journal article" date="2019" name="Nat. Med.">
        <title>A library of human gut bacterial isolates paired with longitudinal multiomics data enables mechanistic microbiome research.</title>
        <authorList>
            <person name="Poyet M."/>
            <person name="Groussin M."/>
            <person name="Gibbons S.M."/>
            <person name="Avila-Pacheco J."/>
            <person name="Jiang X."/>
            <person name="Kearney S.M."/>
            <person name="Perrotta A.R."/>
            <person name="Berdy B."/>
            <person name="Zhao S."/>
            <person name="Lieberman T.D."/>
            <person name="Swanson P.K."/>
            <person name="Smith M."/>
            <person name="Roesemann S."/>
            <person name="Alexander J.E."/>
            <person name="Rich S.A."/>
            <person name="Livny J."/>
            <person name="Vlamakis H."/>
            <person name="Clish C."/>
            <person name="Bullock K."/>
            <person name="Deik A."/>
            <person name="Scott J."/>
            <person name="Pierce K.A."/>
            <person name="Xavier R.J."/>
            <person name="Alm E.J."/>
        </authorList>
    </citation>
    <scope>NUCLEOTIDE SEQUENCE [LARGE SCALE GENOMIC DNA]</scope>
    <source>
        <strain evidence="3 7">BIOML-A105</strain>
    </source>
</reference>
<keyword evidence="2" id="KW-0812">Transmembrane</keyword>
<evidence type="ECO:0000313" key="4">
    <source>
        <dbReference type="EMBL" id="MCQ4792698.1"/>
    </source>
</evidence>
<feature type="compositionally biased region" description="Basic and acidic residues" evidence="1">
    <location>
        <begin position="175"/>
        <end position="185"/>
    </location>
</feature>
<proteinExistence type="predicted"/>
<feature type="compositionally biased region" description="Low complexity" evidence="1">
    <location>
        <begin position="34"/>
        <end position="49"/>
    </location>
</feature>
<evidence type="ECO:0000256" key="2">
    <source>
        <dbReference type="SAM" id="Phobius"/>
    </source>
</evidence>
<dbReference type="AlphaFoldDB" id="A0A0C2Z1R0"/>
<protein>
    <recommendedName>
        <fullName evidence="8">Cobalt transporter</fullName>
    </recommendedName>
</protein>
<sequence>MDEHKRNILIIAATTAAIILLAGVNIAHILATSTPRTSEAEETTSTAAIGGTGTSAPKRKTAVEHQKPLEVCERLAPKAAAAYTSKGEDRDRLVKRYFTADAQGLNIPTDRIAEQPDVQASGGMNAGTDTTATCSVWTGLESPWTLTYQWTADKGWKCTGISGPLEGAYTTLGDKTPDEKGEGEE</sequence>